<dbReference type="Proteomes" id="UP001165190">
    <property type="component" value="Unassembled WGS sequence"/>
</dbReference>
<accession>A0A9W7ME20</accession>
<organism evidence="1 2">
    <name type="scientific">Hibiscus trionum</name>
    <name type="common">Flower of an hour</name>
    <dbReference type="NCBI Taxonomy" id="183268"/>
    <lineage>
        <taxon>Eukaryota</taxon>
        <taxon>Viridiplantae</taxon>
        <taxon>Streptophyta</taxon>
        <taxon>Embryophyta</taxon>
        <taxon>Tracheophyta</taxon>
        <taxon>Spermatophyta</taxon>
        <taxon>Magnoliopsida</taxon>
        <taxon>eudicotyledons</taxon>
        <taxon>Gunneridae</taxon>
        <taxon>Pentapetalae</taxon>
        <taxon>rosids</taxon>
        <taxon>malvids</taxon>
        <taxon>Malvales</taxon>
        <taxon>Malvaceae</taxon>
        <taxon>Malvoideae</taxon>
        <taxon>Hibiscus</taxon>
    </lineage>
</organism>
<dbReference type="AlphaFoldDB" id="A0A9W7ME20"/>
<sequence>MKRKTIDTYFSKLKPTLESNVNAPTETVVDATQVTSTQVLDEEPSNICSDRSTINIDTLFMRDPALRKPINSYPSEEREKIIEKFINYGPYQILMPGYPKSGPDDHPRRF</sequence>
<dbReference type="OrthoDB" id="691277at2759"/>
<gene>
    <name evidence="1" type="ORF">HRI_003392900</name>
</gene>
<keyword evidence="2" id="KW-1185">Reference proteome</keyword>
<protein>
    <submittedName>
        <fullName evidence="1">Uncharacterized protein</fullName>
    </submittedName>
</protein>
<evidence type="ECO:0000313" key="1">
    <source>
        <dbReference type="EMBL" id="GMI97236.1"/>
    </source>
</evidence>
<evidence type="ECO:0000313" key="2">
    <source>
        <dbReference type="Proteomes" id="UP001165190"/>
    </source>
</evidence>
<comment type="caution">
    <text evidence="1">The sequence shown here is derived from an EMBL/GenBank/DDBJ whole genome shotgun (WGS) entry which is preliminary data.</text>
</comment>
<proteinExistence type="predicted"/>
<dbReference type="EMBL" id="BSYR01000030">
    <property type="protein sequence ID" value="GMI97236.1"/>
    <property type="molecule type" value="Genomic_DNA"/>
</dbReference>
<reference evidence="1" key="1">
    <citation type="submission" date="2023-05" db="EMBL/GenBank/DDBJ databases">
        <title>Genome and transcriptome analyses reveal genes involved in the formation of fine ridges on petal epidermal cells in Hibiscus trionum.</title>
        <authorList>
            <person name="Koshimizu S."/>
            <person name="Masuda S."/>
            <person name="Ishii T."/>
            <person name="Shirasu K."/>
            <person name="Hoshino A."/>
            <person name="Arita M."/>
        </authorList>
    </citation>
    <scope>NUCLEOTIDE SEQUENCE</scope>
    <source>
        <strain evidence="1">Hamamatsu line</strain>
    </source>
</reference>
<name>A0A9W7ME20_HIBTR</name>